<dbReference type="GO" id="GO:0043015">
    <property type="term" value="F:gamma-tubulin binding"/>
    <property type="evidence" value="ECO:0007669"/>
    <property type="project" value="InterPro"/>
</dbReference>
<keyword evidence="2 5" id="KW-0963">Cytoplasm</keyword>
<dbReference type="InterPro" id="IPR042241">
    <property type="entry name" value="GCP_C_sf"/>
</dbReference>
<evidence type="ECO:0000256" key="2">
    <source>
        <dbReference type="ARBA" id="ARBA00022490"/>
    </source>
</evidence>
<feature type="region of interest" description="Disordered" evidence="6">
    <location>
        <begin position="180"/>
        <end position="199"/>
    </location>
</feature>
<dbReference type="PANTHER" id="PTHR19302:SF33">
    <property type="entry name" value="GAMMA-TUBULIN COMPLEX COMPONENT 5"/>
    <property type="match status" value="1"/>
</dbReference>
<evidence type="ECO:0000256" key="3">
    <source>
        <dbReference type="ARBA" id="ARBA00022701"/>
    </source>
</evidence>
<dbReference type="Pfam" id="PF04130">
    <property type="entry name" value="GCP_C_terminal"/>
    <property type="match status" value="1"/>
</dbReference>
<dbReference type="GO" id="GO:0051321">
    <property type="term" value="P:meiotic cell cycle"/>
    <property type="evidence" value="ECO:0007669"/>
    <property type="project" value="TreeGrafter"/>
</dbReference>
<feature type="domain" description="Gamma tubulin complex component C-terminal" evidence="7">
    <location>
        <begin position="700"/>
        <end position="905"/>
    </location>
</feature>
<dbReference type="EMBL" id="JARGDH010000002">
    <property type="protein sequence ID" value="KAL0274904.1"/>
    <property type="molecule type" value="Genomic_DNA"/>
</dbReference>
<evidence type="ECO:0000259" key="7">
    <source>
        <dbReference type="Pfam" id="PF04130"/>
    </source>
</evidence>
<sequence length="962" mass="111122">MVLPSKAVILDIRKLIREITGFDEDEENFYICEQYCLSHVMHHTYPSVNRNEVKKLLDGYIHRFYVHGAFKVSDGLDAEVKTFLSNDILFKKNPQSDIQWALLSLLTSLAADLTQVVQLPKMMPLNEDETPVEEINWGEYLKEGLPKYEHVDTDDDSDSSDMSFVSQGSDTFMDYNEENKVDENENENENTCKEKETSTVEAVPQLKNLTLSRQHIIDDLVRRREEETSFAKDIMLRGNFVQELGLILNTSSPSGSQQMLSEFEMVGYVLKQFLTGENILKRKGITNPSTCSLTNVTLKSYLASIQPYINMMKVFKEFNSEVMYFENGKNEQFFSSKGSNCSGYSLIHFEGNINKMKLPYNKTVPNIIKLYNSALNEALSSFENKILTMSEYQQSYTLLKVLFEIRPSFSDLSSLFAVHLAATADWLNVPNWLCSVRIITTLYKAILNSTCNRMGFLYMNMFLYCFQAYLDITDRWISCLTLNDPHEEYLIYKCEEQNDLGTSPYKIRPFKEKLHGIGTRELKILEYLSDKLIYVGHSIDVLHRLDRSLIKDQNESNIGLARDCLYRQLLKNIKEEFRILHGTKSASVDCKEISNICVTTKNSESEITTLQTESSTNGYKSNIICNNGVKDSSDNDIVKKDMALSEFCRKMCEQDQMGVIEKSIWPLGIIIESNLKSILNARVLNTCNLAKNVVVNEFQLKTHLRLLRNIFLFNEPHLIQPFIFMMSQEETIWKNGYALTVHLRECIESRYSDQARFLSVSVDWSNVDQTNSSNGILDAIDGMTISYQIDWPLRLVFTPYIMSLYNNVFKHLFKLHLAHQALCKLHYRATDRKKPDIVKSSRQRLELLRFWCMSTLGRLRSYFMAQISTPFDLQINNYQHLSQILEAHESFIKKIHSRCLLDDNAGEGKDLIFDVFVPLCFDLYQFGTSYEVIPDSILTPTESIFSTFQRKFPPLMAQLEKD</sequence>
<evidence type="ECO:0000259" key="8">
    <source>
        <dbReference type="Pfam" id="PF17681"/>
    </source>
</evidence>
<dbReference type="InterPro" id="IPR007259">
    <property type="entry name" value="GCP"/>
</dbReference>
<dbReference type="CDD" id="cd22572">
    <property type="entry name" value="GCP5_NTD"/>
    <property type="match status" value="1"/>
</dbReference>
<reference evidence="9" key="1">
    <citation type="journal article" date="2024" name="Gigascience">
        <title>Chromosome-level genome of the poultry shaft louse Menopon gallinae provides insight into the host-switching and adaptive evolution of parasitic lice.</title>
        <authorList>
            <person name="Xu Y."/>
            <person name="Ma L."/>
            <person name="Liu S."/>
            <person name="Liang Y."/>
            <person name="Liu Q."/>
            <person name="He Z."/>
            <person name="Tian L."/>
            <person name="Duan Y."/>
            <person name="Cai W."/>
            <person name="Li H."/>
            <person name="Song F."/>
        </authorList>
    </citation>
    <scope>NUCLEOTIDE SEQUENCE</scope>
    <source>
        <strain evidence="9">Cailab_2023a</strain>
    </source>
</reference>
<dbReference type="InterPro" id="IPR059169">
    <property type="entry name" value="GCP5_N_ext"/>
</dbReference>
<dbReference type="Gene3D" id="1.20.120.1900">
    <property type="entry name" value="Gamma-tubulin complex, C-terminal domain"/>
    <property type="match status" value="1"/>
</dbReference>
<comment type="similarity">
    <text evidence="1 5">Belongs to the TUBGCP family.</text>
</comment>
<accession>A0AAW2HY83</accession>
<dbReference type="PANTHER" id="PTHR19302">
    <property type="entry name" value="GAMMA TUBULIN COMPLEX PROTEIN"/>
    <property type="match status" value="1"/>
</dbReference>
<evidence type="ECO:0000256" key="1">
    <source>
        <dbReference type="ARBA" id="ARBA00010337"/>
    </source>
</evidence>
<dbReference type="GO" id="GO:0051225">
    <property type="term" value="P:spindle assembly"/>
    <property type="evidence" value="ECO:0007669"/>
    <property type="project" value="TreeGrafter"/>
</dbReference>
<organism evidence="9">
    <name type="scientific">Menopon gallinae</name>
    <name type="common">poultry shaft louse</name>
    <dbReference type="NCBI Taxonomy" id="328185"/>
    <lineage>
        <taxon>Eukaryota</taxon>
        <taxon>Metazoa</taxon>
        <taxon>Ecdysozoa</taxon>
        <taxon>Arthropoda</taxon>
        <taxon>Hexapoda</taxon>
        <taxon>Insecta</taxon>
        <taxon>Pterygota</taxon>
        <taxon>Neoptera</taxon>
        <taxon>Paraneoptera</taxon>
        <taxon>Psocodea</taxon>
        <taxon>Troctomorpha</taxon>
        <taxon>Phthiraptera</taxon>
        <taxon>Amblycera</taxon>
        <taxon>Menoponidae</taxon>
        <taxon>Menopon</taxon>
    </lineage>
</organism>
<dbReference type="GO" id="GO:0000930">
    <property type="term" value="C:gamma-tubulin complex"/>
    <property type="evidence" value="ECO:0007669"/>
    <property type="project" value="TreeGrafter"/>
</dbReference>
<evidence type="ECO:0000256" key="6">
    <source>
        <dbReference type="SAM" id="MobiDB-lite"/>
    </source>
</evidence>
<protein>
    <recommendedName>
        <fullName evidence="5">Gamma-tubulin complex component</fullName>
    </recommendedName>
</protein>
<proteinExistence type="inferred from homology"/>
<name>A0AAW2HY83_9NEOP</name>
<comment type="subcellular location">
    <subcellularLocation>
        <location evidence="5">Cytoplasm</location>
        <location evidence="5">Cytoskeleton</location>
        <location evidence="5">Microtubule organizing center</location>
    </subcellularLocation>
</comment>
<dbReference type="GO" id="GO:0007020">
    <property type="term" value="P:microtubule nucleation"/>
    <property type="evidence" value="ECO:0007669"/>
    <property type="project" value="InterPro"/>
</dbReference>
<feature type="domain" description="Gamma tubulin complex component protein N-terminal" evidence="8">
    <location>
        <begin position="372"/>
        <end position="555"/>
    </location>
</feature>
<evidence type="ECO:0000256" key="4">
    <source>
        <dbReference type="ARBA" id="ARBA00023212"/>
    </source>
</evidence>
<comment type="caution">
    <text evidence="9">The sequence shown here is derived from an EMBL/GenBank/DDBJ whole genome shotgun (WGS) entry which is preliminary data.</text>
</comment>
<dbReference type="EMBL" id="JARGDH010000002">
    <property type="protein sequence ID" value="KAL0274905.1"/>
    <property type="molecule type" value="Genomic_DNA"/>
</dbReference>
<dbReference type="Pfam" id="PF17681">
    <property type="entry name" value="GCP_N_terminal"/>
    <property type="match status" value="1"/>
</dbReference>
<evidence type="ECO:0000313" key="9">
    <source>
        <dbReference type="EMBL" id="KAL0274905.1"/>
    </source>
</evidence>
<keyword evidence="4 5" id="KW-0206">Cytoskeleton</keyword>
<dbReference type="GO" id="GO:0051011">
    <property type="term" value="F:microtubule minus-end binding"/>
    <property type="evidence" value="ECO:0007669"/>
    <property type="project" value="TreeGrafter"/>
</dbReference>
<evidence type="ECO:0000256" key="5">
    <source>
        <dbReference type="RuleBase" id="RU363050"/>
    </source>
</evidence>
<gene>
    <name evidence="9" type="ORF">PYX00_002929</name>
</gene>
<feature type="region of interest" description="Disordered" evidence="6">
    <location>
        <begin position="149"/>
        <end position="168"/>
    </location>
</feature>
<dbReference type="InterPro" id="IPR040457">
    <property type="entry name" value="GCP_C"/>
</dbReference>
<dbReference type="GO" id="GO:0000922">
    <property type="term" value="C:spindle pole"/>
    <property type="evidence" value="ECO:0007669"/>
    <property type="project" value="InterPro"/>
</dbReference>
<dbReference type="GO" id="GO:0000278">
    <property type="term" value="P:mitotic cell cycle"/>
    <property type="evidence" value="ECO:0007669"/>
    <property type="project" value="TreeGrafter"/>
</dbReference>
<dbReference type="InterPro" id="IPR041470">
    <property type="entry name" value="GCP_N"/>
</dbReference>
<dbReference type="GO" id="GO:0005874">
    <property type="term" value="C:microtubule"/>
    <property type="evidence" value="ECO:0007669"/>
    <property type="project" value="UniProtKB-KW"/>
</dbReference>
<keyword evidence="3 5" id="KW-0493">Microtubule</keyword>
<dbReference type="GO" id="GO:0031122">
    <property type="term" value="P:cytoplasmic microtubule organization"/>
    <property type="evidence" value="ECO:0007669"/>
    <property type="project" value="TreeGrafter"/>
</dbReference>
<dbReference type="AlphaFoldDB" id="A0AAW2HY83"/>